<protein>
    <submittedName>
        <fullName evidence="2">Zinc-type alcohol dehydrogenase-like protein C2E1P3.01</fullName>
    </submittedName>
</protein>
<dbReference type="CDD" id="cd08249">
    <property type="entry name" value="enoyl_reductase_like"/>
    <property type="match status" value="1"/>
</dbReference>
<feature type="domain" description="Enoyl reductase (ER)" evidence="1">
    <location>
        <begin position="16"/>
        <end position="346"/>
    </location>
</feature>
<gene>
    <name evidence="2" type="ORF">TRAPUB_8422</name>
</gene>
<dbReference type="STRING" id="154538.A0A1M2W544"/>
<dbReference type="Proteomes" id="UP000184267">
    <property type="component" value="Unassembled WGS sequence"/>
</dbReference>
<dbReference type="SUPFAM" id="SSF50129">
    <property type="entry name" value="GroES-like"/>
    <property type="match status" value="1"/>
</dbReference>
<reference evidence="2 3" key="1">
    <citation type="submission" date="2016-10" db="EMBL/GenBank/DDBJ databases">
        <title>Genome sequence of the basidiomycete white-rot fungus Trametes pubescens.</title>
        <authorList>
            <person name="Makela M.R."/>
            <person name="Granchi Z."/>
            <person name="Peng M."/>
            <person name="De Vries R.P."/>
            <person name="Grigoriev I."/>
            <person name="Riley R."/>
            <person name="Hilden K."/>
        </authorList>
    </citation>
    <scope>NUCLEOTIDE SEQUENCE [LARGE SCALE GENOMIC DNA]</scope>
    <source>
        <strain evidence="2 3">FBCC735</strain>
    </source>
</reference>
<dbReference type="Gene3D" id="3.90.180.10">
    <property type="entry name" value="Medium-chain alcohol dehydrogenases, catalytic domain"/>
    <property type="match status" value="1"/>
</dbReference>
<dbReference type="PANTHER" id="PTHR45348:SF2">
    <property type="entry name" value="ZINC-TYPE ALCOHOL DEHYDROGENASE-LIKE PROTEIN C2E1P3.01"/>
    <property type="match status" value="1"/>
</dbReference>
<accession>A0A1M2W544</accession>
<keyword evidence="3" id="KW-1185">Reference proteome</keyword>
<evidence type="ECO:0000313" key="3">
    <source>
        <dbReference type="Proteomes" id="UP000184267"/>
    </source>
</evidence>
<dbReference type="SMART" id="SM00829">
    <property type="entry name" value="PKS_ER"/>
    <property type="match status" value="1"/>
</dbReference>
<dbReference type="InterPro" id="IPR013149">
    <property type="entry name" value="ADH-like_C"/>
</dbReference>
<sequence length="353" mass="37494">MAPTTQKSLLLPKKQGQWIVGEQPVPTPGPKDVLVKITATALNPVDWKIQAFGYVIETFPFVGGSDGAGIVEEVGSEVTSVAKGDTVVFQGWLENPKATFQQYAVVAAEIVAKVPKNISIDQAASIPLGLATVATGLWGHHPQAKSAHFPAPWEEDGTTKFAGKPVLIIGGSSSVGQYAIQLTKLSGFSPIITTSSVRHEEYLRFLGATHVLDRTLPSATIEAEVSKLVGGKPVELVYDAISHADTQQLAYDVLAPGGHLIIVLPDSVPAEKKKEGDNKTVVSVAGSVQMPENRALGVALYSRLTEWLETGKLVPNRVEVLPGGLVGIINGLERMKKDLVSGTKLIAHPQETP</sequence>
<evidence type="ECO:0000259" key="1">
    <source>
        <dbReference type="SMART" id="SM00829"/>
    </source>
</evidence>
<dbReference type="OMA" id="KKQGQWI"/>
<dbReference type="InterPro" id="IPR036291">
    <property type="entry name" value="NAD(P)-bd_dom_sf"/>
</dbReference>
<dbReference type="Gene3D" id="3.40.50.720">
    <property type="entry name" value="NAD(P)-binding Rossmann-like Domain"/>
    <property type="match status" value="1"/>
</dbReference>
<dbReference type="InterPro" id="IPR011032">
    <property type="entry name" value="GroES-like_sf"/>
</dbReference>
<comment type="caution">
    <text evidence="2">The sequence shown here is derived from an EMBL/GenBank/DDBJ whole genome shotgun (WGS) entry which is preliminary data.</text>
</comment>
<dbReference type="SUPFAM" id="SSF51735">
    <property type="entry name" value="NAD(P)-binding Rossmann-fold domains"/>
    <property type="match status" value="1"/>
</dbReference>
<dbReference type="EMBL" id="MNAD01000215">
    <property type="protein sequence ID" value="OJT14979.1"/>
    <property type="molecule type" value="Genomic_DNA"/>
</dbReference>
<dbReference type="AlphaFoldDB" id="A0A1M2W544"/>
<dbReference type="InterPro" id="IPR013154">
    <property type="entry name" value="ADH-like_N"/>
</dbReference>
<dbReference type="InterPro" id="IPR047122">
    <property type="entry name" value="Trans-enoyl_RdTase-like"/>
</dbReference>
<dbReference type="GO" id="GO:0016651">
    <property type="term" value="F:oxidoreductase activity, acting on NAD(P)H"/>
    <property type="evidence" value="ECO:0007669"/>
    <property type="project" value="InterPro"/>
</dbReference>
<dbReference type="PANTHER" id="PTHR45348">
    <property type="entry name" value="HYPOTHETICAL OXIDOREDUCTASE (EUROFUNG)"/>
    <property type="match status" value="1"/>
</dbReference>
<organism evidence="2 3">
    <name type="scientific">Trametes pubescens</name>
    <name type="common">White-rot fungus</name>
    <dbReference type="NCBI Taxonomy" id="154538"/>
    <lineage>
        <taxon>Eukaryota</taxon>
        <taxon>Fungi</taxon>
        <taxon>Dikarya</taxon>
        <taxon>Basidiomycota</taxon>
        <taxon>Agaricomycotina</taxon>
        <taxon>Agaricomycetes</taxon>
        <taxon>Polyporales</taxon>
        <taxon>Polyporaceae</taxon>
        <taxon>Trametes</taxon>
    </lineage>
</organism>
<dbReference type="Pfam" id="PF00107">
    <property type="entry name" value="ADH_zinc_N"/>
    <property type="match status" value="1"/>
</dbReference>
<dbReference type="InterPro" id="IPR020843">
    <property type="entry name" value="ER"/>
</dbReference>
<dbReference type="OrthoDB" id="3233595at2759"/>
<name>A0A1M2W544_TRAPU</name>
<proteinExistence type="predicted"/>
<dbReference type="Pfam" id="PF08240">
    <property type="entry name" value="ADH_N"/>
    <property type="match status" value="1"/>
</dbReference>
<evidence type="ECO:0000313" key="2">
    <source>
        <dbReference type="EMBL" id="OJT14979.1"/>
    </source>
</evidence>